<dbReference type="CDD" id="cd00293">
    <property type="entry name" value="USP-like"/>
    <property type="match status" value="2"/>
</dbReference>
<dbReference type="AlphaFoldDB" id="A0A2T4UPR4"/>
<dbReference type="InterPro" id="IPR006015">
    <property type="entry name" value="Universal_stress_UspA"/>
</dbReference>
<reference evidence="3 4" key="1">
    <citation type="submission" date="2018-03" db="EMBL/GenBank/DDBJ databases">
        <title>Bacteriophage NCPPB3778 and a type I-E CRISPR drive the evolution of the US Biological Select Agent, Rathayibacter toxicus.</title>
        <authorList>
            <person name="Davis E.W.II."/>
            <person name="Tabima J.F."/>
            <person name="Weisberg A.J."/>
            <person name="Dantas Lopes L."/>
            <person name="Wiseman M.S."/>
            <person name="Wiseman M.S."/>
            <person name="Pupko T."/>
            <person name="Belcher M.S."/>
            <person name="Sechler A.J."/>
            <person name="Tancos M.A."/>
            <person name="Schroeder B.K."/>
            <person name="Murray T.D."/>
            <person name="Luster D.G."/>
            <person name="Schneider W.L."/>
            <person name="Rogers E."/>
            <person name="Andreote F.D."/>
            <person name="Grunwald N.J."/>
            <person name="Putnam M.L."/>
            <person name="Chang J.H."/>
        </authorList>
    </citation>
    <scope>NUCLEOTIDE SEQUENCE [LARGE SCALE GENOMIC DNA]</scope>
    <source>
        <strain evidence="3 4">DSM 15933</strain>
    </source>
</reference>
<dbReference type="InterPro" id="IPR014729">
    <property type="entry name" value="Rossmann-like_a/b/a_fold"/>
</dbReference>
<dbReference type="InterPro" id="IPR006016">
    <property type="entry name" value="UspA"/>
</dbReference>
<evidence type="ECO:0000256" key="1">
    <source>
        <dbReference type="ARBA" id="ARBA00008791"/>
    </source>
</evidence>
<feature type="domain" description="UspA" evidence="2">
    <location>
        <begin position="442"/>
        <end position="576"/>
    </location>
</feature>
<protein>
    <recommendedName>
        <fullName evidence="2">UspA domain-containing protein</fullName>
    </recommendedName>
</protein>
<dbReference type="SUPFAM" id="SSF52402">
    <property type="entry name" value="Adenine nucleotide alpha hydrolases-like"/>
    <property type="match status" value="4"/>
</dbReference>
<dbReference type="EMBL" id="PZPL01000001">
    <property type="protein sequence ID" value="PTL71520.1"/>
    <property type="molecule type" value="Genomic_DNA"/>
</dbReference>
<sequence>MNAQLVVGWDGSASARRALEWALAQKAESILLVAVVDGLDRYSGNDLSADPRAGGAVSVETAAADAERANPGAVVHSRVLIGHPVEQLARLSGPGTLLVVGDRRRTLLPLRGGWSIGARLAGRAAGPVAIITEDTAGDGSGVLVGIDDSDDARAALAFAASWAARTQQTLHVLHAWRTPFLWNDGVPPETLLGDITAQHAEVLADAVAEARRLHPGLVVEGVEVDGVAARSLLDAASGRALLVVGDGGVSRLERMLIGSVGHDVLVNLAVPTVIVGRRSPAPKPKPKPKPIVEAPARRQAPTRTVVAWGGDAPSRSAVEWALIRETSGSVEVVMIADESASVPDSIAAAEAVALDDRELSRMLEQVSAAAPDVALHGRVVRGFVLHTLAALTRPDTLLVVGTEDREGPRLRFGLSVGAHLPALAHGPFAIVPQTLDPALTGVAVGVDGSAASNAAIVVAAAEAARRGQTLHLVHAWTEPALYDSTFLLDGEFIRSLEADHRSILDAAERVARASGFDVRIETHLVGGDPAHALAHLSPKAATIVIGTRGLSGWRRLVLGSVSRDLILNLDTPLIVVGPPDARPLDAATRDQHEVVSA</sequence>
<comment type="caution">
    <text evidence="3">The sequence shown here is derived from an EMBL/GenBank/DDBJ whole genome shotgun (WGS) entry which is preliminary data.</text>
</comment>
<dbReference type="Proteomes" id="UP000241085">
    <property type="component" value="Unassembled WGS sequence"/>
</dbReference>
<feature type="domain" description="UspA" evidence="2">
    <location>
        <begin position="142"/>
        <end position="275"/>
    </location>
</feature>
<name>A0A2T4UPR4_9MICO</name>
<evidence type="ECO:0000313" key="3">
    <source>
        <dbReference type="EMBL" id="PTL71520.1"/>
    </source>
</evidence>
<dbReference type="PANTHER" id="PTHR46268">
    <property type="entry name" value="STRESS RESPONSE PROTEIN NHAX"/>
    <property type="match status" value="1"/>
</dbReference>
<organism evidence="3 4">
    <name type="scientific">Rathayibacter caricis DSM 15933</name>
    <dbReference type="NCBI Taxonomy" id="1328867"/>
    <lineage>
        <taxon>Bacteria</taxon>
        <taxon>Bacillati</taxon>
        <taxon>Actinomycetota</taxon>
        <taxon>Actinomycetes</taxon>
        <taxon>Micrococcales</taxon>
        <taxon>Microbacteriaceae</taxon>
        <taxon>Rathayibacter</taxon>
    </lineage>
</organism>
<gene>
    <name evidence="3" type="ORF">C1I63_00690</name>
</gene>
<evidence type="ECO:0000313" key="4">
    <source>
        <dbReference type="Proteomes" id="UP000241085"/>
    </source>
</evidence>
<dbReference type="RefSeq" id="WP_107573392.1">
    <property type="nucleotide sequence ID" value="NZ_PZPL01000001.1"/>
</dbReference>
<dbReference type="Pfam" id="PF00582">
    <property type="entry name" value="Usp"/>
    <property type="match status" value="3"/>
</dbReference>
<proteinExistence type="inferred from homology"/>
<accession>A0A2T4UPR4</accession>
<comment type="similarity">
    <text evidence="1">Belongs to the universal stress protein A family.</text>
</comment>
<keyword evidence="4" id="KW-1185">Reference proteome</keyword>
<feature type="domain" description="UspA" evidence="2">
    <location>
        <begin position="2"/>
        <end position="130"/>
    </location>
</feature>
<dbReference type="PANTHER" id="PTHR46268:SF6">
    <property type="entry name" value="UNIVERSAL STRESS PROTEIN UP12"/>
    <property type="match status" value="1"/>
</dbReference>
<evidence type="ECO:0000259" key="2">
    <source>
        <dbReference type="Pfam" id="PF00582"/>
    </source>
</evidence>
<dbReference type="SMR" id="A0A2T4UPR4"/>
<dbReference type="Gene3D" id="3.40.50.620">
    <property type="entry name" value="HUPs"/>
    <property type="match status" value="4"/>
</dbReference>
<dbReference type="PRINTS" id="PR01438">
    <property type="entry name" value="UNVRSLSTRESS"/>
</dbReference>